<organism evidence="2 3">
    <name type="scientific">Lepeophtheirus salmonis</name>
    <name type="common">Salmon louse</name>
    <name type="synonym">Caligus salmonis</name>
    <dbReference type="NCBI Taxonomy" id="72036"/>
    <lineage>
        <taxon>Eukaryota</taxon>
        <taxon>Metazoa</taxon>
        <taxon>Ecdysozoa</taxon>
        <taxon>Arthropoda</taxon>
        <taxon>Crustacea</taxon>
        <taxon>Multicrustacea</taxon>
        <taxon>Hexanauplia</taxon>
        <taxon>Copepoda</taxon>
        <taxon>Siphonostomatoida</taxon>
        <taxon>Caligidae</taxon>
        <taxon>Lepeophtheirus</taxon>
    </lineage>
</organism>
<feature type="region of interest" description="Disordered" evidence="1">
    <location>
        <begin position="1"/>
        <end position="26"/>
    </location>
</feature>
<dbReference type="EC" id="1.14.11.65" evidence="2"/>
<name>A0A7R8CAJ0_LEPSM</name>
<evidence type="ECO:0000313" key="3">
    <source>
        <dbReference type="Proteomes" id="UP000675881"/>
    </source>
</evidence>
<sequence length="132" mass="15416">MIQNGPWTGSTKIKKDYKGDQGYEGKDPKERQEVYLNLGYRQLQEQNHQAGAFEIMVFGARVEIVMSNVFIDHKNLRPSWSEEVSGMREFIFILLYVKVNGTHYLEEYEFGIEPWTFQQDGTPLNTAMIMQD</sequence>
<proteinExistence type="predicted"/>
<reference evidence="2" key="1">
    <citation type="submission" date="2021-02" db="EMBL/GenBank/DDBJ databases">
        <authorList>
            <person name="Bekaert M."/>
        </authorList>
    </citation>
    <scope>NUCLEOTIDE SEQUENCE</scope>
    <source>
        <strain evidence="2">IoA-00</strain>
    </source>
</reference>
<accession>A0A7R8CAJ0</accession>
<gene>
    <name evidence="2" type="ORF">LSAA_1546</name>
</gene>
<feature type="compositionally biased region" description="Basic and acidic residues" evidence="1">
    <location>
        <begin position="13"/>
        <end position="26"/>
    </location>
</feature>
<dbReference type="Proteomes" id="UP000675881">
    <property type="component" value="Chromosome 1"/>
</dbReference>
<keyword evidence="3" id="KW-1185">Reference proteome</keyword>
<dbReference type="AlphaFoldDB" id="A0A7R8CAJ0"/>
<dbReference type="EMBL" id="HG994580">
    <property type="protein sequence ID" value="CAF2749198.1"/>
    <property type="molecule type" value="Genomic_DNA"/>
</dbReference>
<feature type="compositionally biased region" description="Polar residues" evidence="1">
    <location>
        <begin position="1"/>
        <end position="11"/>
    </location>
</feature>
<evidence type="ECO:0000256" key="1">
    <source>
        <dbReference type="SAM" id="MobiDB-lite"/>
    </source>
</evidence>
<keyword evidence="2" id="KW-0560">Oxidoreductase</keyword>
<dbReference type="GO" id="GO:0140683">
    <property type="term" value="F:histone H3K9me/H3K9me2 demethylase activity"/>
    <property type="evidence" value="ECO:0007669"/>
    <property type="project" value="UniProtKB-EC"/>
</dbReference>
<evidence type="ECO:0000313" key="2">
    <source>
        <dbReference type="EMBL" id="CAF2749198.1"/>
    </source>
</evidence>
<protein>
    <submittedName>
        <fullName evidence="2">KDM3</fullName>
        <ecNumber evidence="2">1.14.11.65</ecNumber>
    </submittedName>
</protein>